<dbReference type="PROSITE" id="PS50995">
    <property type="entry name" value="HTH_MARR_2"/>
    <property type="match status" value="1"/>
</dbReference>
<dbReference type="InterPro" id="IPR011991">
    <property type="entry name" value="ArsR-like_HTH"/>
</dbReference>
<evidence type="ECO:0000313" key="6">
    <source>
        <dbReference type="Proteomes" id="UP000808914"/>
    </source>
</evidence>
<evidence type="ECO:0000256" key="1">
    <source>
        <dbReference type="ARBA" id="ARBA00023015"/>
    </source>
</evidence>
<protein>
    <submittedName>
        <fullName evidence="5">DNA-binding MarR family transcriptional regulator</fullName>
    </submittedName>
</protein>
<dbReference type="PRINTS" id="PR00598">
    <property type="entry name" value="HTHMARR"/>
</dbReference>
<dbReference type="InterPro" id="IPR000835">
    <property type="entry name" value="HTH_MarR-typ"/>
</dbReference>
<proteinExistence type="predicted"/>
<organism evidence="5 6">
    <name type="scientific">Scopulibacillus daqui</name>
    <dbReference type="NCBI Taxonomy" id="1469162"/>
    <lineage>
        <taxon>Bacteria</taxon>
        <taxon>Bacillati</taxon>
        <taxon>Bacillota</taxon>
        <taxon>Bacilli</taxon>
        <taxon>Bacillales</taxon>
        <taxon>Sporolactobacillaceae</taxon>
        <taxon>Scopulibacillus</taxon>
    </lineage>
</organism>
<keyword evidence="2 5" id="KW-0238">DNA-binding</keyword>
<sequence length="163" mass="18874">MIGKVIIRRRGKEGNNIRNNTIGSLIWLRLARFTNQSNHLSNGFLKQFGLTTAQFDVLVQIQVYQPLTQCELAKKVTVTQGGISRMLVRLEKDGYINRKQDWKTKIISLTEKGESILKKAMPAQLEFQSSFFDDVLSEEEKKTLYSLITRVHKYSLKRELPDR</sequence>
<dbReference type="PANTHER" id="PTHR42756:SF1">
    <property type="entry name" value="TRANSCRIPTIONAL REPRESSOR OF EMRAB OPERON"/>
    <property type="match status" value="1"/>
</dbReference>
<keyword evidence="6" id="KW-1185">Reference proteome</keyword>
<gene>
    <name evidence="5" type="ORF">JOD45_001049</name>
</gene>
<feature type="domain" description="HTH marR-type" evidence="4">
    <location>
        <begin position="23"/>
        <end position="153"/>
    </location>
</feature>
<comment type="caution">
    <text evidence="5">The sequence shown here is derived from an EMBL/GenBank/DDBJ whole genome shotgun (WGS) entry which is preliminary data.</text>
</comment>
<evidence type="ECO:0000256" key="2">
    <source>
        <dbReference type="ARBA" id="ARBA00023125"/>
    </source>
</evidence>
<evidence type="ECO:0000259" key="4">
    <source>
        <dbReference type="PROSITE" id="PS50995"/>
    </source>
</evidence>
<keyword evidence="3" id="KW-0804">Transcription</keyword>
<dbReference type="EMBL" id="JAFBER010000004">
    <property type="protein sequence ID" value="MBM7644842.1"/>
    <property type="molecule type" value="Genomic_DNA"/>
</dbReference>
<evidence type="ECO:0000256" key="3">
    <source>
        <dbReference type="ARBA" id="ARBA00023163"/>
    </source>
</evidence>
<dbReference type="Gene3D" id="1.10.10.10">
    <property type="entry name" value="Winged helix-like DNA-binding domain superfamily/Winged helix DNA-binding domain"/>
    <property type="match status" value="1"/>
</dbReference>
<dbReference type="SUPFAM" id="SSF46785">
    <property type="entry name" value="Winged helix' DNA-binding domain"/>
    <property type="match status" value="1"/>
</dbReference>
<evidence type="ECO:0000313" key="5">
    <source>
        <dbReference type="EMBL" id="MBM7644842.1"/>
    </source>
</evidence>
<dbReference type="InterPro" id="IPR036388">
    <property type="entry name" value="WH-like_DNA-bd_sf"/>
</dbReference>
<keyword evidence="1" id="KW-0805">Transcription regulation</keyword>
<reference evidence="5 6" key="1">
    <citation type="submission" date="2021-01" db="EMBL/GenBank/DDBJ databases">
        <title>Genomic Encyclopedia of Type Strains, Phase IV (KMG-IV): sequencing the most valuable type-strain genomes for metagenomic binning, comparative biology and taxonomic classification.</title>
        <authorList>
            <person name="Goeker M."/>
        </authorList>
    </citation>
    <scope>NUCLEOTIDE SEQUENCE [LARGE SCALE GENOMIC DNA]</scope>
    <source>
        <strain evidence="5 6">DSM 28236</strain>
    </source>
</reference>
<dbReference type="Pfam" id="PF01047">
    <property type="entry name" value="MarR"/>
    <property type="match status" value="1"/>
</dbReference>
<dbReference type="Proteomes" id="UP000808914">
    <property type="component" value="Unassembled WGS sequence"/>
</dbReference>
<dbReference type="SMART" id="SM00347">
    <property type="entry name" value="HTH_MARR"/>
    <property type="match status" value="1"/>
</dbReference>
<dbReference type="GO" id="GO:0003677">
    <property type="term" value="F:DNA binding"/>
    <property type="evidence" value="ECO:0007669"/>
    <property type="project" value="UniProtKB-KW"/>
</dbReference>
<accession>A0ABS2PZZ3</accession>
<dbReference type="InterPro" id="IPR036390">
    <property type="entry name" value="WH_DNA-bd_sf"/>
</dbReference>
<name>A0ABS2PZZ3_9BACL</name>
<dbReference type="PANTHER" id="PTHR42756">
    <property type="entry name" value="TRANSCRIPTIONAL REGULATOR, MARR"/>
    <property type="match status" value="1"/>
</dbReference>
<dbReference type="CDD" id="cd00090">
    <property type="entry name" value="HTH_ARSR"/>
    <property type="match status" value="1"/>
</dbReference>